<comment type="cofactor">
    <cofactor evidence="1">
        <name>pantetheine 4'-phosphate</name>
        <dbReference type="ChEBI" id="CHEBI:47942"/>
    </cofactor>
</comment>
<dbReference type="Gene3D" id="3.30.559.10">
    <property type="entry name" value="Chloramphenicol acetyltransferase-like domain"/>
    <property type="match status" value="1"/>
</dbReference>
<dbReference type="Gene3D" id="1.10.1200.10">
    <property type="entry name" value="ACP-like"/>
    <property type="match status" value="1"/>
</dbReference>
<dbReference type="Pfam" id="PF00550">
    <property type="entry name" value="PP-binding"/>
    <property type="match status" value="1"/>
</dbReference>
<evidence type="ECO:0000256" key="1">
    <source>
        <dbReference type="ARBA" id="ARBA00001957"/>
    </source>
</evidence>
<dbReference type="GO" id="GO:0044550">
    <property type="term" value="P:secondary metabolite biosynthetic process"/>
    <property type="evidence" value="ECO:0007669"/>
    <property type="project" value="TreeGrafter"/>
</dbReference>
<accession>A0A7W3SZ76</accession>
<dbReference type="InterPro" id="IPR009081">
    <property type="entry name" value="PP-bd_ACP"/>
</dbReference>
<dbReference type="InterPro" id="IPR023213">
    <property type="entry name" value="CAT-like_dom_sf"/>
</dbReference>
<comment type="caution">
    <text evidence="5">The sequence shown here is derived from an EMBL/GenBank/DDBJ whole genome shotgun (WGS) entry which is preliminary data.</text>
</comment>
<feature type="domain" description="Carrier" evidence="4">
    <location>
        <begin position="430"/>
        <end position="504"/>
    </location>
</feature>
<dbReference type="Gene3D" id="3.30.559.30">
    <property type="entry name" value="Nonribosomal peptide synthetase, condensation domain"/>
    <property type="match status" value="1"/>
</dbReference>
<dbReference type="PANTHER" id="PTHR45527:SF1">
    <property type="entry name" value="FATTY ACID SYNTHASE"/>
    <property type="match status" value="1"/>
</dbReference>
<keyword evidence="3" id="KW-0597">Phosphoprotein</keyword>
<dbReference type="PROSITE" id="PS50075">
    <property type="entry name" value="CARRIER"/>
    <property type="match status" value="1"/>
</dbReference>
<dbReference type="SMART" id="SM00823">
    <property type="entry name" value="PKS_PP"/>
    <property type="match status" value="1"/>
</dbReference>
<dbReference type="PANTHER" id="PTHR45527">
    <property type="entry name" value="NONRIBOSOMAL PEPTIDE SYNTHETASE"/>
    <property type="match status" value="1"/>
</dbReference>
<dbReference type="AlphaFoldDB" id="A0A7W3SZ76"/>
<proteinExistence type="predicted"/>
<dbReference type="InterPro" id="IPR020806">
    <property type="entry name" value="PKS_PP-bd"/>
</dbReference>
<keyword evidence="2" id="KW-0596">Phosphopantetheine</keyword>
<dbReference type="GO" id="GO:0005737">
    <property type="term" value="C:cytoplasm"/>
    <property type="evidence" value="ECO:0007669"/>
    <property type="project" value="TreeGrafter"/>
</dbReference>
<protein>
    <recommendedName>
        <fullName evidence="4">Carrier domain-containing protein</fullName>
    </recommendedName>
</protein>
<gene>
    <name evidence="5" type="ORF">FOE67_00420</name>
</gene>
<dbReference type="Proteomes" id="UP000530234">
    <property type="component" value="Unassembled WGS sequence"/>
</dbReference>
<dbReference type="SUPFAM" id="SSF52777">
    <property type="entry name" value="CoA-dependent acyltransferases"/>
    <property type="match status" value="1"/>
</dbReference>
<evidence type="ECO:0000313" key="6">
    <source>
        <dbReference type="Proteomes" id="UP000530234"/>
    </source>
</evidence>
<dbReference type="InterPro" id="IPR036736">
    <property type="entry name" value="ACP-like_sf"/>
</dbReference>
<dbReference type="GO" id="GO:0031177">
    <property type="term" value="F:phosphopantetheine binding"/>
    <property type="evidence" value="ECO:0007669"/>
    <property type="project" value="InterPro"/>
</dbReference>
<reference evidence="6" key="1">
    <citation type="submission" date="2019-10" db="EMBL/GenBank/DDBJ databases">
        <title>Streptomyces sp. nov., a novel actinobacterium isolated from alkaline environment.</title>
        <authorList>
            <person name="Golinska P."/>
        </authorList>
    </citation>
    <scope>NUCLEOTIDE SEQUENCE [LARGE SCALE GENOMIC DNA]</scope>
    <source>
        <strain evidence="6">DSM 42108</strain>
    </source>
</reference>
<dbReference type="EMBL" id="VKHS01000002">
    <property type="protein sequence ID" value="MBB0228012.1"/>
    <property type="molecule type" value="Genomic_DNA"/>
</dbReference>
<keyword evidence="6" id="KW-1185">Reference proteome</keyword>
<evidence type="ECO:0000259" key="4">
    <source>
        <dbReference type="PROSITE" id="PS50075"/>
    </source>
</evidence>
<dbReference type="GO" id="GO:0017000">
    <property type="term" value="P:antibiotic biosynthetic process"/>
    <property type="evidence" value="ECO:0007669"/>
    <property type="project" value="UniProtKB-ARBA"/>
</dbReference>
<organism evidence="5 6">
    <name type="scientific">Streptomyces calidiresistens</name>
    <dbReference type="NCBI Taxonomy" id="1485586"/>
    <lineage>
        <taxon>Bacteria</taxon>
        <taxon>Bacillati</taxon>
        <taxon>Actinomycetota</taxon>
        <taxon>Actinomycetes</taxon>
        <taxon>Kitasatosporales</taxon>
        <taxon>Streptomycetaceae</taxon>
        <taxon>Streptomyces</taxon>
    </lineage>
</organism>
<sequence length="506" mass="54676">MEHTTTPTHVFAADEWSDPPEVVAQMLLAAQIAPPSGYMLEVRAEAVGITVDNVRAAVAALAGRYPELVAKVAIQDGRVRWRRDEAVATDRVLSVVRLDPDQSPNRTFDQLAMAADQASGNALFSLVLSPARASMWLFFRVHHAIVDGSGLAALIDEFLELARAAPEDTVAQRRVSAFARTPVAEVSETCRQEWLKQIDLLPPPWSASDARRFVYDRTAAIMQTTLDRQRLDETAQTLGVTPIAVLMGCTRVTVARRFQWSLNRVTVPLTDDGDALLAIRPLPVIHARSFARTVQAEIGTSFEALLDSLDRGAPPADLVGRLTSSAVPGMPDCLLTVNDQLRMSPSPNGLVLHPGPHRGAHGLLSVELTGNVLRLSGHPAIFTREDLAGFADELTAVLEDLDDPAVSAGSRLGPVPSTTSSLVSTAESASADGDYLERCLKVWRGLFGTDVEPDDNLFALGATSFMCARVAARLRTALALPVTIRILYQHPTARELAGWATRADKP</sequence>
<name>A0A7W3SZ76_9ACTN</name>
<evidence type="ECO:0000256" key="3">
    <source>
        <dbReference type="ARBA" id="ARBA00022553"/>
    </source>
</evidence>
<dbReference type="SUPFAM" id="SSF47336">
    <property type="entry name" value="ACP-like"/>
    <property type="match status" value="1"/>
</dbReference>
<dbReference type="GO" id="GO:0043041">
    <property type="term" value="P:amino acid activation for nonribosomal peptide biosynthetic process"/>
    <property type="evidence" value="ECO:0007669"/>
    <property type="project" value="TreeGrafter"/>
</dbReference>
<evidence type="ECO:0000313" key="5">
    <source>
        <dbReference type="EMBL" id="MBB0228012.1"/>
    </source>
</evidence>
<evidence type="ECO:0000256" key="2">
    <source>
        <dbReference type="ARBA" id="ARBA00022450"/>
    </source>
</evidence>